<dbReference type="InterPro" id="IPR003313">
    <property type="entry name" value="AraC-bd"/>
</dbReference>
<evidence type="ECO:0000313" key="3">
    <source>
        <dbReference type="EMBL" id="BBH92095.1"/>
    </source>
</evidence>
<dbReference type="SUPFAM" id="SSF51215">
    <property type="entry name" value="Regulatory protein AraC"/>
    <property type="match status" value="1"/>
</dbReference>
<proteinExistence type="predicted"/>
<dbReference type="Pfam" id="PF02311">
    <property type="entry name" value="AraC_binding"/>
    <property type="match status" value="1"/>
</dbReference>
<accession>A0A455T0Z7</accession>
<keyword evidence="1" id="KW-0238">DNA-binding</keyword>
<reference evidence="3" key="1">
    <citation type="submission" date="2018-12" db="EMBL/GenBank/DDBJ databases">
        <title>Novel natural products biosynthetic potential of the class Ktedonobacteria.</title>
        <authorList>
            <person name="Zheng Y."/>
            <person name="Saitou A."/>
            <person name="Wang C.M."/>
            <person name="Toyoda A."/>
            <person name="Minakuchi Y."/>
            <person name="Sekiguchi Y."/>
            <person name="Ueda K."/>
            <person name="Takano H."/>
            <person name="Sakai Y."/>
            <person name="Yokota A."/>
            <person name="Yabe S."/>
        </authorList>
    </citation>
    <scope>NUCLEOTIDE SEQUENCE</scope>
    <source>
        <strain evidence="3">A3-2</strain>
    </source>
</reference>
<organism evidence="3">
    <name type="scientific">Thermogemmatispora argillosa</name>
    <dbReference type="NCBI Taxonomy" id="2045280"/>
    <lineage>
        <taxon>Bacteria</taxon>
        <taxon>Bacillati</taxon>
        <taxon>Chloroflexota</taxon>
        <taxon>Ktedonobacteria</taxon>
        <taxon>Thermogemmatisporales</taxon>
        <taxon>Thermogemmatisporaceae</taxon>
        <taxon>Thermogemmatispora</taxon>
    </lineage>
</organism>
<feature type="domain" description="AraC-type arabinose-binding/dimerisation" evidence="2">
    <location>
        <begin position="13"/>
        <end position="86"/>
    </location>
</feature>
<dbReference type="GO" id="GO:0003677">
    <property type="term" value="F:DNA binding"/>
    <property type="evidence" value="ECO:0007669"/>
    <property type="project" value="UniProtKB-KW"/>
</dbReference>
<evidence type="ECO:0000259" key="2">
    <source>
        <dbReference type="Pfam" id="PF02311"/>
    </source>
</evidence>
<dbReference type="EMBL" id="AP019377">
    <property type="protein sequence ID" value="BBH92095.1"/>
    <property type="molecule type" value="Genomic_DNA"/>
</dbReference>
<protein>
    <recommendedName>
        <fullName evidence="2">AraC-type arabinose-binding/dimerisation domain-containing protein</fullName>
    </recommendedName>
</protein>
<dbReference type="GO" id="GO:0006355">
    <property type="term" value="P:regulation of DNA-templated transcription"/>
    <property type="evidence" value="ECO:0007669"/>
    <property type="project" value="InterPro"/>
</dbReference>
<gene>
    <name evidence="3" type="ORF">KTA_02940</name>
</gene>
<evidence type="ECO:0000256" key="1">
    <source>
        <dbReference type="ARBA" id="ARBA00023125"/>
    </source>
</evidence>
<dbReference type="AlphaFoldDB" id="A0A455T0Z7"/>
<dbReference type="InterPro" id="IPR037923">
    <property type="entry name" value="HTH-like"/>
</dbReference>
<name>A0A455T0Z7_9CHLR</name>
<sequence length="138" mass="15570">MVPSILRPPAVKVWLNPDEIHPGQVAGTQGWVYRAIYPSTELVAELAATVAGCSWHAYFSPTPILSDQTLADLLSRLQTALAENRPLLERESWPLHTYAYLLTRHAERPLVAGSLRPELRAVRVAREYLEAHFAQIYR</sequence>